<dbReference type="Proteomes" id="UP000598820">
    <property type="component" value="Unassembled WGS sequence"/>
</dbReference>
<reference evidence="1" key="1">
    <citation type="submission" date="2020-09" db="EMBL/GenBank/DDBJ databases">
        <authorList>
            <person name="Kim M.K."/>
        </authorList>
    </citation>
    <scope>NUCLEOTIDE SEQUENCE</scope>
    <source>
        <strain evidence="1">BT702</strain>
    </source>
</reference>
<dbReference type="AlphaFoldDB" id="A0A926XTZ1"/>
<sequence>MNTLEAIIECYLLDTLNQQPTEELLLAKVKVANWYEFAQNPKNAQSEAVPPAKVLKDVHSAIEQILSNRASGLDGMTHVKSLSHAVHH</sequence>
<comment type="caution">
    <text evidence="1">The sequence shown here is derived from an EMBL/GenBank/DDBJ whole genome shotgun (WGS) entry which is preliminary data.</text>
</comment>
<dbReference type="RefSeq" id="WP_190885955.1">
    <property type="nucleotide sequence ID" value="NZ_JACWZY010000003.1"/>
</dbReference>
<organism evidence="1 2">
    <name type="scientific">Spirosoma profusum</name>
    <dbReference type="NCBI Taxonomy" id="2771354"/>
    <lineage>
        <taxon>Bacteria</taxon>
        <taxon>Pseudomonadati</taxon>
        <taxon>Bacteroidota</taxon>
        <taxon>Cytophagia</taxon>
        <taxon>Cytophagales</taxon>
        <taxon>Cytophagaceae</taxon>
        <taxon>Spirosoma</taxon>
    </lineage>
</organism>
<evidence type="ECO:0000313" key="1">
    <source>
        <dbReference type="EMBL" id="MBD2700102.1"/>
    </source>
</evidence>
<protein>
    <submittedName>
        <fullName evidence="1">Uncharacterized protein</fullName>
    </submittedName>
</protein>
<keyword evidence="2" id="KW-1185">Reference proteome</keyword>
<gene>
    <name evidence="1" type="ORF">IC229_05615</name>
</gene>
<name>A0A926XTZ1_9BACT</name>
<proteinExistence type="predicted"/>
<dbReference type="EMBL" id="JACWZY010000003">
    <property type="protein sequence ID" value="MBD2700102.1"/>
    <property type="molecule type" value="Genomic_DNA"/>
</dbReference>
<accession>A0A926XTZ1</accession>
<evidence type="ECO:0000313" key="2">
    <source>
        <dbReference type="Proteomes" id="UP000598820"/>
    </source>
</evidence>